<gene>
    <name evidence="1" type="ORF">VPNG_00017</name>
</gene>
<dbReference type="EMBL" id="HQ634194">
    <property type="protein sequence ID" value="AGH57041.1"/>
    <property type="molecule type" value="Genomic_DNA"/>
</dbReference>
<dbReference type="RefSeq" id="YP_007674112.1">
    <property type="nucleotide sequence ID" value="NC_020848.1"/>
</dbReference>
<name>M4SQI8_9CAUD</name>
<organism evidence="1 2">
    <name type="scientific">Vibrio phage VBP47</name>
    <dbReference type="NCBI Taxonomy" id="754073"/>
    <lineage>
        <taxon>Viruses</taxon>
        <taxon>Duplodnaviria</taxon>
        <taxon>Heunggongvirae</taxon>
        <taxon>Uroviricota</taxon>
        <taxon>Caudoviricetes</taxon>
        <taxon>Schitoviridae</taxon>
        <taxon>Fuhrmanvirinae</taxon>
        <taxon>Stoningtonvirus</taxon>
        <taxon>Stoningtonvirus VBP47</taxon>
    </lineage>
</organism>
<keyword evidence="2" id="KW-1185">Reference proteome</keyword>
<accession>M4SQI8</accession>
<proteinExistence type="predicted"/>
<evidence type="ECO:0000313" key="1">
    <source>
        <dbReference type="EMBL" id="AGH57041.1"/>
    </source>
</evidence>
<sequence length="326" mass="34904">MAFTKIDSDGMYPLNNDMNTESTTIYVGDLGGATISVGHKDPDGNWNPYPNGTLVSHTPLSISHGHDVMLIAIAVNVSGEINIETRKQGLGGLQGLLMQIEENTASPIKVEAPVGGHWRDNGQWVLDPIQTDAPQDLKPYARISTGDTWVETITHSEYDTDQQVIDDRLTVIEATIPKSINYGNSNTLPTPGPNNVTFVTFNFDQMQQPPGFGGEWAFSPSESSFTYIGSVKKAFKVIASGGVDSSSTNNTDHIYTRLIEAAGTPMTGSVKKYAAGAATGQVTSAVGFTSIGFGEFNPGDTLKLQGAKDFLGDLILTDVIVEMEPL</sequence>
<reference evidence="1 2" key="1">
    <citation type="submission" date="2010-11" db="EMBL/GenBank/DDBJ databases">
        <title>The Genome Sequence of Vibrio phage VBP47.</title>
        <authorList>
            <consortium name="The Broad Institute Genome Sequencing Platform"/>
            <person name="Henn M.R."/>
            <person name="Wharam S."/>
            <person name="Gilg I."/>
            <person name="Martinez Martinez J."/>
            <person name="Wilson W."/>
            <person name="Levin J."/>
            <person name="Malboeuf C."/>
            <person name="Casali M."/>
            <person name="Russ C."/>
            <person name="Lennon N."/>
            <person name="Chapman S.B."/>
            <person name="Erlich R."/>
            <person name="Young S.K."/>
            <person name="Yandava C."/>
            <person name="Zeng Q."/>
            <person name="Fitzgerald M.F."/>
            <person name="Alvarado L."/>
            <person name="Anderson S."/>
            <person name="Berlin A."/>
            <person name="Chen Z."/>
            <person name="Freedman E."/>
            <person name="Gellesch M."/>
            <person name="Goldberg J."/>
            <person name="Green L."/>
            <person name="Griggs A."/>
            <person name="Gujja S."/>
            <person name="Heilman E."/>
            <person name="Heiman D."/>
            <person name="Hollinger A."/>
            <person name="Howarth C."/>
            <person name="Larson L."/>
            <person name="Mehta T."/>
            <person name="Neiman D."/>
            <person name="Pearson M."/>
            <person name="Roberts A."/>
            <person name="Ryan E."/>
            <person name="Saif S."/>
            <person name="Shea T."/>
            <person name="Shenoy N."/>
            <person name="Sisk P."/>
            <person name="Stolte C."/>
            <person name="Sykes S."/>
            <person name="White J."/>
            <person name="Haas B."/>
            <person name="Nusbaum C."/>
            <person name="Birren B."/>
        </authorList>
    </citation>
    <scope>NUCLEOTIDE SEQUENCE [LARGE SCALE GENOMIC DNA]</scope>
    <source>
        <strain evidence="1 2">VBP47</strain>
    </source>
</reference>
<protein>
    <submittedName>
        <fullName evidence="1">Uncharacterized protein</fullName>
    </submittedName>
</protein>
<dbReference type="KEGG" id="vg:15010644"/>
<dbReference type="GeneID" id="15010644"/>
<dbReference type="Proteomes" id="UP000204031">
    <property type="component" value="Segment"/>
</dbReference>
<evidence type="ECO:0000313" key="2">
    <source>
        <dbReference type="Proteomes" id="UP000204031"/>
    </source>
</evidence>